<reference evidence="2" key="1">
    <citation type="submission" date="2021-01" db="EMBL/GenBank/DDBJ databases">
        <authorList>
            <person name="Corre E."/>
            <person name="Pelletier E."/>
            <person name="Niang G."/>
            <person name="Scheremetjew M."/>
            <person name="Finn R."/>
            <person name="Kale V."/>
            <person name="Holt S."/>
            <person name="Cochrane G."/>
            <person name="Meng A."/>
            <person name="Brown T."/>
            <person name="Cohen L."/>
        </authorList>
    </citation>
    <scope>NUCLEOTIDE SEQUENCE</scope>
    <source>
        <strain evidence="2">RCC1693</strain>
    </source>
</reference>
<gene>
    <name evidence="2" type="ORF">FPAR1323_LOCUS8357</name>
</gene>
<accession>A0A7S2FTZ9</accession>
<dbReference type="EMBL" id="HBGT01015656">
    <property type="protein sequence ID" value="CAD9414686.1"/>
    <property type="molecule type" value="Transcribed_RNA"/>
</dbReference>
<sequence length="119" mass="13384">MLALRRPAARALALARPQPAVRPARKMGHQTGPGQTVGHFDVKKNYFVEEWNGKREITEKIFDYRGTVEVPALIGTMFLFPLVLYAVTKGEMQNSNNTCVNGDRDSKWDAKGNKTAKYM</sequence>
<dbReference type="AlphaFoldDB" id="A0A7S2FTZ9"/>
<organism evidence="2">
    <name type="scientific">Florenciella parvula</name>
    <dbReference type="NCBI Taxonomy" id="236787"/>
    <lineage>
        <taxon>Eukaryota</taxon>
        <taxon>Sar</taxon>
        <taxon>Stramenopiles</taxon>
        <taxon>Ochrophyta</taxon>
        <taxon>Dictyochophyceae</taxon>
        <taxon>Florenciellales</taxon>
        <taxon>Florenciella</taxon>
    </lineage>
</organism>
<keyword evidence="1" id="KW-0812">Transmembrane</keyword>
<keyword evidence="1" id="KW-0472">Membrane</keyword>
<name>A0A7S2FTZ9_9STRA</name>
<protein>
    <submittedName>
        <fullName evidence="2">Uncharacterized protein</fullName>
    </submittedName>
</protein>
<evidence type="ECO:0000256" key="1">
    <source>
        <dbReference type="SAM" id="Phobius"/>
    </source>
</evidence>
<proteinExistence type="predicted"/>
<evidence type="ECO:0000313" key="2">
    <source>
        <dbReference type="EMBL" id="CAD9414686.1"/>
    </source>
</evidence>
<feature type="transmembrane region" description="Helical" evidence="1">
    <location>
        <begin position="70"/>
        <end position="87"/>
    </location>
</feature>
<keyword evidence="1" id="KW-1133">Transmembrane helix</keyword>